<dbReference type="SUPFAM" id="SSF53850">
    <property type="entry name" value="Periplasmic binding protein-like II"/>
    <property type="match status" value="1"/>
</dbReference>
<accession>A0ABU3PWN2</accession>
<dbReference type="Pfam" id="PF09084">
    <property type="entry name" value="NMT1"/>
    <property type="match status" value="1"/>
</dbReference>
<dbReference type="Gene3D" id="3.40.190.10">
    <property type="entry name" value="Periplasmic binding protein-like II"/>
    <property type="match status" value="2"/>
</dbReference>
<dbReference type="RefSeq" id="WP_315733135.1">
    <property type="nucleotide sequence ID" value="NZ_JAVYII010000004.1"/>
</dbReference>
<organism evidence="2 3">
    <name type="scientific">Nocardioides imazamoxiresistens</name>
    <dbReference type="NCBI Taxonomy" id="3231893"/>
    <lineage>
        <taxon>Bacteria</taxon>
        <taxon>Bacillati</taxon>
        <taxon>Actinomycetota</taxon>
        <taxon>Actinomycetes</taxon>
        <taxon>Propionibacteriales</taxon>
        <taxon>Nocardioidaceae</taxon>
        <taxon>Nocardioides</taxon>
    </lineage>
</organism>
<name>A0ABU3PWN2_9ACTN</name>
<reference evidence="2 3" key="1">
    <citation type="submission" date="2023-08" db="EMBL/GenBank/DDBJ databases">
        <title>Nocardioides seae sp. nov., a bacterium isolated from a soil.</title>
        <authorList>
            <person name="Wang X."/>
        </authorList>
    </citation>
    <scope>NUCLEOTIDE SEQUENCE [LARGE SCALE GENOMIC DNA]</scope>
    <source>
        <strain evidence="2 3">YZH12</strain>
    </source>
</reference>
<dbReference type="PROSITE" id="PS51257">
    <property type="entry name" value="PROKAR_LIPOPROTEIN"/>
    <property type="match status" value="1"/>
</dbReference>
<gene>
    <name evidence="2" type="ORF">RDV89_11230</name>
</gene>
<feature type="domain" description="SsuA/THI5-like" evidence="1">
    <location>
        <begin position="47"/>
        <end position="253"/>
    </location>
</feature>
<comment type="caution">
    <text evidence="2">The sequence shown here is derived from an EMBL/GenBank/DDBJ whole genome shotgun (WGS) entry which is preliminary data.</text>
</comment>
<sequence>MRCHATAIAGSFLVVASMLTGCSSGSSDGDGIEISVTHPDDLYGLPWHVGRDQGFFEDAGVTISKIVPAEGGGATLQNVVAGRLPFGEVATGAVVKGVEEGAPIQVVGGGVQSVSDVLWVAAGEGGPADAAASAGTTWGYTNPGSVTEAMSHLVPTAAGIEGVERESTGGTGAGIALLEAGDVDLAYASPRVVAEQGDGLRVVLDSSEHVPVYQQTVIVSSRDYASDNPEEAEALLAGYHESVEWIYANPEEAAELWAEQADIDADTALELVQRAVDAEHWGVAFNPEALEAAAEGLAVTDGIKSVDWSEFATTDHLPEDARGELP</sequence>
<keyword evidence="3" id="KW-1185">Reference proteome</keyword>
<dbReference type="EMBL" id="JAVYII010000004">
    <property type="protein sequence ID" value="MDT9593642.1"/>
    <property type="molecule type" value="Genomic_DNA"/>
</dbReference>
<dbReference type="InterPro" id="IPR015168">
    <property type="entry name" value="SsuA/THI5"/>
</dbReference>
<evidence type="ECO:0000259" key="1">
    <source>
        <dbReference type="Pfam" id="PF09084"/>
    </source>
</evidence>
<proteinExistence type="predicted"/>
<evidence type="ECO:0000313" key="2">
    <source>
        <dbReference type="EMBL" id="MDT9593642.1"/>
    </source>
</evidence>
<evidence type="ECO:0000313" key="3">
    <source>
        <dbReference type="Proteomes" id="UP001268542"/>
    </source>
</evidence>
<protein>
    <submittedName>
        <fullName evidence="2">ABC transporter substrate-binding protein</fullName>
    </submittedName>
</protein>
<dbReference type="PANTHER" id="PTHR30024">
    <property type="entry name" value="ALIPHATIC SULFONATES-BINDING PROTEIN-RELATED"/>
    <property type="match status" value="1"/>
</dbReference>
<dbReference type="Proteomes" id="UP001268542">
    <property type="component" value="Unassembled WGS sequence"/>
</dbReference>